<dbReference type="Proteomes" id="UP001162131">
    <property type="component" value="Unassembled WGS sequence"/>
</dbReference>
<evidence type="ECO:0000313" key="3">
    <source>
        <dbReference type="EMBL" id="CAG9332019.1"/>
    </source>
</evidence>
<keyword evidence="4" id="KW-1185">Reference proteome</keyword>
<feature type="coiled-coil region" evidence="1">
    <location>
        <begin position="135"/>
        <end position="272"/>
    </location>
</feature>
<evidence type="ECO:0000313" key="4">
    <source>
        <dbReference type="Proteomes" id="UP001162131"/>
    </source>
</evidence>
<protein>
    <submittedName>
        <fullName evidence="3">Uncharacterized protein</fullName>
    </submittedName>
</protein>
<keyword evidence="1" id="KW-0175">Coiled coil</keyword>
<feature type="compositionally biased region" description="Polar residues" evidence="2">
    <location>
        <begin position="41"/>
        <end position="53"/>
    </location>
</feature>
<reference evidence="3" key="1">
    <citation type="submission" date="2021-09" db="EMBL/GenBank/DDBJ databases">
        <authorList>
            <consortium name="AG Swart"/>
            <person name="Singh M."/>
            <person name="Singh A."/>
            <person name="Seah K."/>
            <person name="Emmerich C."/>
        </authorList>
    </citation>
    <scope>NUCLEOTIDE SEQUENCE</scope>
    <source>
        <strain evidence="3">ATCC30299</strain>
    </source>
</reference>
<name>A0AAU9K4S9_9CILI</name>
<comment type="caution">
    <text evidence="3">The sequence shown here is derived from an EMBL/GenBank/DDBJ whole genome shotgun (WGS) entry which is preliminary data.</text>
</comment>
<organism evidence="3 4">
    <name type="scientific">Blepharisma stoltei</name>
    <dbReference type="NCBI Taxonomy" id="1481888"/>
    <lineage>
        <taxon>Eukaryota</taxon>
        <taxon>Sar</taxon>
        <taxon>Alveolata</taxon>
        <taxon>Ciliophora</taxon>
        <taxon>Postciliodesmatophora</taxon>
        <taxon>Heterotrichea</taxon>
        <taxon>Heterotrichida</taxon>
        <taxon>Blepharismidae</taxon>
        <taxon>Blepharisma</taxon>
    </lineage>
</organism>
<proteinExistence type="predicted"/>
<dbReference type="AlphaFoldDB" id="A0AAU9K4S9"/>
<feature type="region of interest" description="Disordered" evidence="2">
    <location>
        <begin position="28"/>
        <end position="53"/>
    </location>
</feature>
<evidence type="ECO:0000256" key="1">
    <source>
        <dbReference type="SAM" id="Coils"/>
    </source>
</evidence>
<evidence type="ECO:0000256" key="2">
    <source>
        <dbReference type="SAM" id="MobiDB-lite"/>
    </source>
</evidence>
<sequence length="373" mass="42783">MSYQSSKRNLLSSQELFYNSPENTKISASSIAKSANKYRSPDSTPVRTRCHSSNAFKPSLPNEIPKEVTCFELLSTDDSDVKTFSQQSPVPSCQSRLHRIEKIDNLIDKFKRDISAHSLRTFDHDRRYSPIKSYSEDKKKILISAEKKNRELRKRLKILEDSAEEKIQAENKHLLDYLSSNLESRRVLEEEIKALEKINMELENTPQHLNEEELNEKNKELKMQSHFLAKQLKALQETKISPSDYNLFLAELKTLETTQEALIIENELLKKQLFTTKKEDVTQLSIKNEIETHSKEISFIHKEITLLKNIAESILTGKSVSLGLLLGSKQQTEYNDDKDITESIAAIKNELSSISSLICEIQSEIPTKNCAVH</sequence>
<accession>A0AAU9K4S9</accession>
<dbReference type="EMBL" id="CAJZBQ010000053">
    <property type="protein sequence ID" value="CAG9332019.1"/>
    <property type="molecule type" value="Genomic_DNA"/>
</dbReference>
<gene>
    <name evidence="3" type="ORF">BSTOLATCC_MIC54073</name>
</gene>